<protein>
    <submittedName>
        <fullName evidence="2">Uncharacterized protein</fullName>
    </submittedName>
</protein>
<reference evidence="2 3" key="1">
    <citation type="submission" date="2014-02" db="EMBL/GenBank/DDBJ databases">
        <title>The small core and large imbalanced accessory genome model reveals a collaborative survival strategy of Sorangium cellulosum strains in nature.</title>
        <authorList>
            <person name="Han K."/>
            <person name="Peng R."/>
            <person name="Blom J."/>
            <person name="Li Y.-Z."/>
        </authorList>
    </citation>
    <scope>NUCLEOTIDE SEQUENCE [LARGE SCALE GENOMIC DNA]</scope>
    <source>
        <strain evidence="2 3">So0157-25</strain>
    </source>
</reference>
<sequence>MCEYAVTTEACGCFVEQRQTEWACATSYDVAAQQTDRLVMVTPGVRSYRLVHCTDSHSRYAQAAEPDMAVRPICEAAPEDDGCAACAKTSCCEELSACADDPGCACWVECLSAGNDTSFCSSIETCGPAEGAATAASTCLERSCAAQCPAPGSLGGAPASRAPAAGKETR</sequence>
<dbReference type="EMBL" id="JELY01000971">
    <property type="protein sequence ID" value="KYF57417.1"/>
    <property type="molecule type" value="Genomic_DNA"/>
</dbReference>
<evidence type="ECO:0000313" key="3">
    <source>
        <dbReference type="Proteomes" id="UP000075420"/>
    </source>
</evidence>
<feature type="region of interest" description="Disordered" evidence="1">
    <location>
        <begin position="149"/>
        <end position="170"/>
    </location>
</feature>
<evidence type="ECO:0000256" key="1">
    <source>
        <dbReference type="SAM" id="MobiDB-lite"/>
    </source>
</evidence>
<accession>A0A150PNV3</accession>
<gene>
    <name evidence="2" type="ORF">BE08_43445</name>
</gene>
<dbReference type="Proteomes" id="UP000075420">
    <property type="component" value="Unassembled WGS sequence"/>
</dbReference>
<evidence type="ECO:0000313" key="2">
    <source>
        <dbReference type="EMBL" id="KYF57417.1"/>
    </source>
</evidence>
<organism evidence="2 3">
    <name type="scientific">Sorangium cellulosum</name>
    <name type="common">Polyangium cellulosum</name>
    <dbReference type="NCBI Taxonomy" id="56"/>
    <lineage>
        <taxon>Bacteria</taxon>
        <taxon>Pseudomonadati</taxon>
        <taxon>Myxococcota</taxon>
        <taxon>Polyangia</taxon>
        <taxon>Polyangiales</taxon>
        <taxon>Polyangiaceae</taxon>
        <taxon>Sorangium</taxon>
    </lineage>
</organism>
<proteinExistence type="predicted"/>
<dbReference type="AlphaFoldDB" id="A0A150PNV3"/>
<name>A0A150PNV3_SORCE</name>
<comment type="caution">
    <text evidence="2">The sequence shown here is derived from an EMBL/GenBank/DDBJ whole genome shotgun (WGS) entry which is preliminary data.</text>
</comment>